<dbReference type="AlphaFoldDB" id="A0A061IXD0"/>
<keyword evidence="3" id="KW-1185">Reference proteome</keyword>
<dbReference type="VEuPathDB" id="TriTrypDB:TRSC58_04973"/>
<feature type="compositionally biased region" description="Polar residues" evidence="1">
    <location>
        <begin position="557"/>
        <end position="575"/>
    </location>
</feature>
<evidence type="ECO:0000256" key="1">
    <source>
        <dbReference type="SAM" id="MobiDB-lite"/>
    </source>
</evidence>
<reference evidence="2 3" key="1">
    <citation type="submission" date="2013-07" db="EMBL/GenBank/DDBJ databases">
        <authorList>
            <person name="Stoco P.H."/>
            <person name="Wagner G."/>
            <person name="Gerber A."/>
            <person name="Zaha A."/>
            <person name="Thompson C."/>
            <person name="Bartholomeu D.C."/>
            <person name="Luckemeyer D.D."/>
            <person name="Bahia D."/>
            <person name="Loreto E."/>
            <person name="Prestes E.B."/>
            <person name="Lima F.M."/>
            <person name="Rodrigues-Luiz G."/>
            <person name="Vallejo G.A."/>
            <person name="Filho J.F."/>
            <person name="Monteiro K.M."/>
            <person name="Tyler K.M."/>
            <person name="de Almeida L.G."/>
            <person name="Ortiz M.F."/>
            <person name="Siervo M.A."/>
            <person name="de Moraes M.H."/>
            <person name="Cunha O.L."/>
            <person name="Mendonca-Neto R."/>
            <person name="Silva R."/>
            <person name="Teixeira S.M."/>
            <person name="Murta S.M."/>
            <person name="Sincero T.C."/>
            <person name="Mendes T.A."/>
            <person name="Urmenyi T.P."/>
            <person name="Silva V.G."/>
            <person name="da Rocha W.D."/>
            <person name="Andersson B."/>
            <person name="Romanha A.J."/>
            <person name="Steindel M."/>
            <person name="de Vasconcelos A.T."/>
            <person name="Grisard E.C."/>
        </authorList>
    </citation>
    <scope>NUCLEOTIDE SEQUENCE [LARGE SCALE GENOMIC DNA]</scope>
    <source>
        <strain evidence="2 3">SC58</strain>
    </source>
</reference>
<comment type="caution">
    <text evidence="2">The sequence shown here is derived from an EMBL/GenBank/DDBJ whole genome shotgun (WGS) entry which is preliminary data.</text>
</comment>
<dbReference type="InterPro" id="IPR036815">
    <property type="entry name" value="14-3-3_dom_sf"/>
</dbReference>
<dbReference type="OrthoDB" id="273803at2759"/>
<dbReference type="EMBL" id="AUPL01004973">
    <property type="protein sequence ID" value="ESL07339.1"/>
    <property type="molecule type" value="Genomic_DNA"/>
</dbReference>
<feature type="compositionally biased region" description="Polar residues" evidence="1">
    <location>
        <begin position="1072"/>
        <end position="1082"/>
    </location>
</feature>
<dbReference type="SUPFAM" id="SSF48445">
    <property type="entry name" value="14-3-3 protein"/>
    <property type="match status" value="1"/>
</dbReference>
<feature type="region of interest" description="Disordered" evidence="1">
    <location>
        <begin position="284"/>
        <end position="317"/>
    </location>
</feature>
<accession>A0A061IXD0</accession>
<feature type="region of interest" description="Disordered" evidence="1">
    <location>
        <begin position="703"/>
        <end position="731"/>
    </location>
</feature>
<evidence type="ECO:0000313" key="2">
    <source>
        <dbReference type="EMBL" id="ESL07339.1"/>
    </source>
</evidence>
<organism evidence="2 3">
    <name type="scientific">Trypanosoma rangeli SC58</name>
    <dbReference type="NCBI Taxonomy" id="429131"/>
    <lineage>
        <taxon>Eukaryota</taxon>
        <taxon>Discoba</taxon>
        <taxon>Euglenozoa</taxon>
        <taxon>Kinetoplastea</taxon>
        <taxon>Metakinetoplastina</taxon>
        <taxon>Trypanosomatida</taxon>
        <taxon>Trypanosomatidae</taxon>
        <taxon>Trypanosoma</taxon>
        <taxon>Herpetosoma</taxon>
    </lineage>
</organism>
<dbReference type="Proteomes" id="UP000031737">
    <property type="component" value="Unassembled WGS sequence"/>
</dbReference>
<name>A0A061IXD0_TRYRA</name>
<feature type="region of interest" description="Disordered" evidence="1">
    <location>
        <begin position="1019"/>
        <end position="1044"/>
    </location>
</feature>
<gene>
    <name evidence="2" type="ORF">TRSC58_04973</name>
</gene>
<proteinExistence type="predicted"/>
<evidence type="ECO:0000313" key="3">
    <source>
        <dbReference type="Proteomes" id="UP000031737"/>
    </source>
</evidence>
<feature type="region of interest" description="Disordered" evidence="1">
    <location>
        <begin position="557"/>
        <end position="591"/>
    </location>
</feature>
<feature type="compositionally biased region" description="Polar residues" evidence="1">
    <location>
        <begin position="299"/>
        <end position="317"/>
    </location>
</feature>
<feature type="region of interest" description="Disordered" evidence="1">
    <location>
        <begin position="1063"/>
        <end position="1085"/>
    </location>
</feature>
<sequence length="1151" mass="124859">MKSHGAETTSRAKDMFFSYGMLFGANSLPGIASTMRNEFLPLMQCLEQGNDVLCKTYIVELALTLSRVDALLKEEERRAFVCAFDALVRRLLKDLHHFMEVESLLQQDVVMLVELLERSRRVDHLCSCRALTCTADEAAGRLKEARSTTPNLSVVGAAPRLKAQSGALDASEACGLNCLSELRQLFQSDVGRQVQPACLVPASGASSASGNENAANHFPSSASPLPHLLPSQALAGTALLRNFGGKQGLWWREEFRCFLEGHISKGDIAALMNLLCPEGGNAKETTQPVGDAQKDVVPHTSTKSTRTSGNNNEASSSYVIPGDAMVQKRTVQNSEDTENVSRESDGNKWDETVIASASMKVDFGGRLMNQTAIFLNMLVEGLLFGGPSSVSSLNSSFGSVEEAEQNSAVIDATNEPRCIEPMHQGDAFGRFITLPSTAALSLLSKLFPSLRNYAEDLRKLAGGSAETADGNIVSGNCALTTAFDFARRTQSGSHRPKGVQASATGPGVFGDNTVETLRIPTTLPIMTDATGVVRPTDVVLYLLLRSLQHVEGNSIGTSARSSLSVGETDQPTPKMSSMEPAAAASQHQPQGHVCTPAIPRRLGAELELMIKQVQEYIAGAQFMQQQIREEVTLLVFRVIRTTVELLIPAVQFVEPRVTIFYRKWLCDMYRLLWEEDLFERFLAILSGSLPSLSNQNVALKPLSLSPAQPATQRRGGSKRSLRKSGSVGNTTTLATVGATNKDIGNSLSEKESDSVLLNDTPNGKREEAFEWIAPGNAYSRTARAFVENSSETPSLNSTLAAFPSKLLGLNLTPIDGGLQGFGPFGDSTVFIAESLLEENVEETPPFRGFVMTRLMAALVRDGCTDKMRHLALVSERSVRGTRVAAAFSHDSHSTTVRKTVSAMKNTRGPTRRKNPLPSLFSSTTKLLQTTPETKATVLQQPSSTLYPVVSSVTDVKALYDSVLEDAEMTLSPLDPIRAALVQNAVDFLVSGMRLPREAYELLDAYLDDVRIEPIQPPVNRRMTLDGTPETARGGSENPLPVSDSPFSVTTVRRARQLPLDGPAGIGGKTHTPHSSHSAQLRRSGSVDKDANTANLRFPLIPKVIPSWSTQEETEQFLMILALLRREHIVLRAELGLAPPAFCKESKDALHR</sequence>
<protein>
    <submittedName>
        <fullName evidence="2">Uncharacterized protein</fullName>
    </submittedName>
</protein>
<feature type="region of interest" description="Disordered" evidence="1">
    <location>
        <begin position="742"/>
        <end position="761"/>
    </location>
</feature>